<dbReference type="EMBL" id="BARW01041047">
    <property type="protein sequence ID" value="GAJ22123.1"/>
    <property type="molecule type" value="Genomic_DNA"/>
</dbReference>
<dbReference type="InterPro" id="IPR005913">
    <property type="entry name" value="dTDP_dehydrorham_reduct"/>
</dbReference>
<dbReference type="InterPro" id="IPR029903">
    <property type="entry name" value="RmlD-like-bd"/>
</dbReference>
<evidence type="ECO:0000259" key="1">
    <source>
        <dbReference type="Pfam" id="PF04321"/>
    </source>
</evidence>
<feature type="non-terminal residue" evidence="2">
    <location>
        <position position="108"/>
    </location>
</feature>
<accession>X1UX88</accession>
<feature type="non-terminal residue" evidence="2">
    <location>
        <position position="1"/>
    </location>
</feature>
<proteinExistence type="predicted"/>
<reference evidence="2" key="1">
    <citation type="journal article" date="2014" name="Front. Microbiol.">
        <title>High frequency of phylogenetically diverse reductive dehalogenase-homologous genes in deep subseafloor sedimentary metagenomes.</title>
        <authorList>
            <person name="Kawai M."/>
            <person name="Futagami T."/>
            <person name="Toyoda A."/>
            <person name="Takaki Y."/>
            <person name="Nishi S."/>
            <person name="Hori S."/>
            <person name="Arai W."/>
            <person name="Tsubouchi T."/>
            <person name="Morono Y."/>
            <person name="Uchiyama I."/>
            <person name="Ito T."/>
            <person name="Fujiyama A."/>
            <person name="Inagaki F."/>
            <person name="Takami H."/>
        </authorList>
    </citation>
    <scope>NUCLEOTIDE SEQUENCE</scope>
    <source>
        <strain evidence="2">Expedition CK06-06</strain>
    </source>
</reference>
<dbReference type="GO" id="GO:0008831">
    <property type="term" value="F:dTDP-4-dehydrorhamnose reductase activity"/>
    <property type="evidence" value="ECO:0007669"/>
    <property type="project" value="TreeGrafter"/>
</dbReference>
<sequence>NDIEISNMSSVKEVFSKYQPDIIINTAAYVRVDECETNQDEAFLVNALGARNVAVIARELEAKLIHISTDYIFGGEAEPRTRPYTEFDTPTPISVYGESKLAGENFVQ</sequence>
<dbReference type="GO" id="GO:0005829">
    <property type="term" value="C:cytosol"/>
    <property type="evidence" value="ECO:0007669"/>
    <property type="project" value="TreeGrafter"/>
</dbReference>
<dbReference type="InterPro" id="IPR036291">
    <property type="entry name" value="NAD(P)-bd_dom_sf"/>
</dbReference>
<feature type="domain" description="RmlD-like substrate binding" evidence="1">
    <location>
        <begin position="2"/>
        <end position="108"/>
    </location>
</feature>
<dbReference type="PANTHER" id="PTHR10491:SF4">
    <property type="entry name" value="METHIONINE ADENOSYLTRANSFERASE 2 SUBUNIT BETA"/>
    <property type="match status" value="1"/>
</dbReference>
<evidence type="ECO:0000313" key="2">
    <source>
        <dbReference type="EMBL" id="GAJ22123.1"/>
    </source>
</evidence>
<organism evidence="2">
    <name type="scientific">marine sediment metagenome</name>
    <dbReference type="NCBI Taxonomy" id="412755"/>
    <lineage>
        <taxon>unclassified sequences</taxon>
        <taxon>metagenomes</taxon>
        <taxon>ecological metagenomes</taxon>
    </lineage>
</organism>
<dbReference type="AlphaFoldDB" id="X1UX88"/>
<dbReference type="GO" id="GO:0019305">
    <property type="term" value="P:dTDP-rhamnose biosynthetic process"/>
    <property type="evidence" value="ECO:0007669"/>
    <property type="project" value="TreeGrafter"/>
</dbReference>
<protein>
    <recommendedName>
        <fullName evidence="1">RmlD-like substrate binding domain-containing protein</fullName>
    </recommendedName>
</protein>
<dbReference type="Pfam" id="PF04321">
    <property type="entry name" value="RmlD_sub_bind"/>
    <property type="match status" value="1"/>
</dbReference>
<dbReference type="SUPFAM" id="SSF51735">
    <property type="entry name" value="NAD(P)-binding Rossmann-fold domains"/>
    <property type="match status" value="1"/>
</dbReference>
<gene>
    <name evidence="2" type="ORF">S12H4_61687</name>
</gene>
<name>X1UX88_9ZZZZ</name>
<comment type="caution">
    <text evidence="2">The sequence shown here is derived from an EMBL/GenBank/DDBJ whole genome shotgun (WGS) entry which is preliminary data.</text>
</comment>
<dbReference type="Gene3D" id="3.40.50.720">
    <property type="entry name" value="NAD(P)-binding Rossmann-like Domain"/>
    <property type="match status" value="1"/>
</dbReference>
<dbReference type="PANTHER" id="PTHR10491">
    <property type="entry name" value="DTDP-4-DEHYDRORHAMNOSE REDUCTASE"/>
    <property type="match status" value="1"/>
</dbReference>